<name>A0A0C3HA75_OIDMZ</name>
<dbReference type="PANTHER" id="PTHR42718">
    <property type="entry name" value="MAJOR FACILITATOR SUPERFAMILY MULTIDRUG TRANSPORTER MFSC"/>
    <property type="match status" value="1"/>
</dbReference>
<gene>
    <name evidence="7" type="ORF">OIDMADRAFT_104977</name>
</gene>
<keyword evidence="4 5" id="KW-0472">Membrane</keyword>
<dbReference type="OrthoDB" id="2130629at2759"/>
<feature type="transmembrane region" description="Helical" evidence="5">
    <location>
        <begin position="441"/>
        <end position="466"/>
    </location>
</feature>
<feature type="transmembrane region" description="Helical" evidence="5">
    <location>
        <begin position="42"/>
        <end position="67"/>
    </location>
</feature>
<dbReference type="SUPFAM" id="SSF103473">
    <property type="entry name" value="MFS general substrate transporter"/>
    <property type="match status" value="1"/>
</dbReference>
<dbReference type="Proteomes" id="UP000054321">
    <property type="component" value="Unassembled WGS sequence"/>
</dbReference>
<evidence type="ECO:0000256" key="1">
    <source>
        <dbReference type="ARBA" id="ARBA00004141"/>
    </source>
</evidence>
<feature type="transmembrane region" description="Helical" evidence="5">
    <location>
        <begin position="272"/>
        <end position="289"/>
    </location>
</feature>
<feature type="domain" description="Major facilitator superfamily (MFS) profile" evidence="6">
    <location>
        <begin position="44"/>
        <end position="510"/>
    </location>
</feature>
<evidence type="ECO:0000256" key="4">
    <source>
        <dbReference type="ARBA" id="ARBA00023136"/>
    </source>
</evidence>
<proteinExistence type="predicted"/>
<feature type="transmembrane region" description="Helical" evidence="5">
    <location>
        <begin position="351"/>
        <end position="369"/>
    </location>
</feature>
<dbReference type="Pfam" id="PF07690">
    <property type="entry name" value="MFS_1"/>
    <property type="match status" value="1"/>
</dbReference>
<accession>A0A0C3HA75</accession>
<evidence type="ECO:0000256" key="3">
    <source>
        <dbReference type="ARBA" id="ARBA00022989"/>
    </source>
</evidence>
<dbReference type="GO" id="GO:0022857">
    <property type="term" value="F:transmembrane transporter activity"/>
    <property type="evidence" value="ECO:0007669"/>
    <property type="project" value="InterPro"/>
</dbReference>
<dbReference type="InterPro" id="IPR020846">
    <property type="entry name" value="MFS_dom"/>
</dbReference>
<organism evidence="7 8">
    <name type="scientific">Oidiodendron maius (strain Zn)</name>
    <dbReference type="NCBI Taxonomy" id="913774"/>
    <lineage>
        <taxon>Eukaryota</taxon>
        <taxon>Fungi</taxon>
        <taxon>Dikarya</taxon>
        <taxon>Ascomycota</taxon>
        <taxon>Pezizomycotina</taxon>
        <taxon>Leotiomycetes</taxon>
        <taxon>Leotiomycetes incertae sedis</taxon>
        <taxon>Myxotrichaceae</taxon>
        <taxon>Oidiodendron</taxon>
    </lineage>
</organism>
<feature type="transmembrane region" description="Helical" evidence="5">
    <location>
        <begin position="168"/>
        <end position="193"/>
    </location>
</feature>
<evidence type="ECO:0000256" key="2">
    <source>
        <dbReference type="ARBA" id="ARBA00022692"/>
    </source>
</evidence>
<sequence>MSSTTTIELSPLPFNQETVLVADNLRTSDNQTGAFDPAGRSAAVIITVAGVNFLNTLGSGILTVALPQIAKDLHLSREILLWPASIYALMCGCTLLLAGSVADIIGRRKIFLVGCALFSGFTLGCGLSRTAISLIVFRGCQGTAISLCLTTAVGIITNSFPPSSRRNIAFACTGAASPVGYTLGLVLGGLFVGSIGWRWAYYLATIVNTVLFGSAIWGLPEDESTQGNILKRLASEIDWIGAFIATASISLLSYTMAVITGSSSSIHEPANIATLSIAIALIPAFAFWMHRQERLGRPAIVPNSIWKQSAFTVSCVAVFLTWGAFNPFGYFATLFFQEIQNLSALQTSLRLLPTVVCGILTNIATGFLVKNTEASYLVAVSSIFSAISCALMAIVKTDWNFWQCAFIAVFLSPMSSDVLYTISNLIIADAFPLSKQSLAGGIFNTVSQIGNSVGLTVGAVIASAVTGGGETLTDHSREKLEIGYRATFWTCFTSMAIVALASLVGLKKAGKVGLKRE</sequence>
<feature type="transmembrane region" description="Helical" evidence="5">
    <location>
        <begin position="199"/>
        <end position="219"/>
    </location>
</feature>
<feature type="transmembrane region" description="Helical" evidence="5">
    <location>
        <begin position="79"/>
        <end position="98"/>
    </location>
</feature>
<dbReference type="GO" id="GO:0016020">
    <property type="term" value="C:membrane"/>
    <property type="evidence" value="ECO:0007669"/>
    <property type="project" value="UniProtKB-SubCell"/>
</dbReference>
<comment type="subcellular location">
    <subcellularLocation>
        <location evidence="1">Membrane</location>
        <topology evidence="1">Multi-pass membrane protein</topology>
    </subcellularLocation>
</comment>
<reference evidence="7 8" key="1">
    <citation type="submission" date="2014-04" db="EMBL/GenBank/DDBJ databases">
        <authorList>
            <consortium name="DOE Joint Genome Institute"/>
            <person name="Kuo A."/>
            <person name="Martino E."/>
            <person name="Perotto S."/>
            <person name="Kohler A."/>
            <person name="Nagy L.G."/>
            <person name="Floudas D."/>
            <person name="Copeland A."/>
            <person name="Barry K.W."/>
            <person name="Cichocki N."/>
            <person name="Veneault-Fourrey C."/>
            <person name="LaButti K."/>
            <person name="Lindquist E.A."/>
            <person name="Lipzen A."/>
            <person name="Lundell T."/>
            <person name="Morin E."/>
            <person name="Murat C."/>
            <person name="Sun H."/>
            <person name="Tunlid A."/>
            <person name="Henrissat B."/>
            <person name="Grigoriev I.V."/>
            <person name="Hibbett D.S."/>
            <person name="Martin F."/>
            <person name="Nordberg H.P."/>
            <person name="Cantor M.N."/>
            <person name="Hua S.X."/>
        </authorList>
    </citation>
    <scope>NUCLEOTIDE SEQUENCE [LARGE SCALE GENOMIC DNA]</scope>
    <source>
        <strain evidence="7 8">Zn</strain>
    </source>
</reference>
<evidence type="ECO:0000259" key="6">
    <source>
        <dbReference type="PROSITE" id="PS50850"/>
    </source>
</evidence>
<evidence type="ECO:0000313" key="8">
    <source>
        <dbReference type="Proteomes" id="UP000054321"/>
    </source>
</evidence>
<dbReference type="AlphaFoldDB" id="A0A0C3HA75"/>
<reference evidence="8" key="2">
    <citation type="submission" date="2015-01" db="EMBL/GenBank/DDBJ databases">
        <title>Evolutionary Origins and Diversification of the Mycorrhizal Mutualists.</title>
        <authorList>
            <consortium name="DOE Joint Genome Institute"/>
            <consortium name="Mycorrhizal Genomics Consortium"/>
            <person name="Kohler A."/>
            <person name="Kuo A."/>
            <person name="Nagy L.G."/>
            <person name="Floudas D."/>
            <person name="Copeland A."/>
            <person name="Barry K.W."/>
            <person name="Cichocki N."/>
            <person name="Veneault-Fourrey C."/>
            <person name="LaButti K."/>
            <person name="Lindquist E.A."/>
            <person name="Lipzen A."/>
            <person name="Lundell T."/>
            <person name="Morin E."/>
            <person name="Murat C."/>
            <person name="Riley R."/>
            <person name="Ohm R."/>
            <person name="Sun H."/>
            <person name="Tunlid A."/>
            <person name="Henrissat B."/>
            <person name="Grigoriev I.V."/>
            <person name="Hibbett D.S."/>
            <person name="Martin F."/>
        </authorList>
    </citation>
    <scope>NUCLEOTIDE SEQUENCE [LARGE SCALE GENOMIC DNA]</scope>
    <source>
        <strain evidence="8">Zn</strain>
    </source>
</reference>
<feature type="transmembrane region" description="Helical" evidence="5">
    <location>
        <begin position="486"/>
        <end position="506"/>
    </location>
</feature>
<feature type="transmembrane region" description="Helical" evidence="5">
    <location>
        <begin position="376"/>
        <end position="394"/>
    </location>
</feature>
<feature type="transmembrane region" description="Helical" evidence="5">
    <location>
        <begin position="400"/>
        <end position="420"/>
    </location>
</feature>
<dbReference type="InterPro" id="IPR011701">
    <property type="entry name" value="MFS"/>
</dbReference>
<dbReference type="Gene3D" id="1.20.1250.20">
    <property type="entry name" value="MFS general substrate transporter like domains"/>
    <property type="match status" value="2"/>
</dbReference>
<keyword evidence="8" id="KW-1185">Reference proteome</keyword>
<feature type="transmembrane region" description="Helical" evidence="5">
    <location>
        <begin position="135"/>
        <end position="156"/>
    </location>
</feature>
<dbReference type="PROSITE" id="PS50850">
    <property type="entry name" value="MFS"/>
    <property type="match status" value="1"/>
</dbReference>
<dbReference type="EMBL" id="KN832879">
    <property type="protein sequence ID" value="KIM99261.1"/>
    <property type="molecule type" value="Genomic_DNA"/>
</dbReference>
<dbReference type="InParanoid" id="A0A0C3HA75"/>
<evidence type="ECO:0000256" key="5">
    <source>
        <dbReference type="SAM" id="Phobius"/>
    </source>
</evidence>
<feature type="transmembrane region" description="Helical" evidence="5">
    <location>
        <begin position="110"/>
        <end position="129"/>
    </location>
</feature>
<dbReference type="HOGENOM" id="CLU_000960_27_5_1"/>
<dbReference type="PANTHER" id="PTHR42718:SF10">
    <property type="entry name" value="TRANSPORTER, PUTATIVE (AFU_ORTHOLOGUE AFUA_8G06760)-RELATED"/>
    <property type="match status" value="1"/>
</dbReference>
<dbReference type="InterPro" id="IPR036259">
    <property type="entry name" value="MFS_trans_sf"/>
</dbReference>
<evidence type="ECO:0000313" key="7">
    <source>
        <dbReference type="EMBL" id="KIM99261.1"/>
    </source>
</evidence>
<keyword evidence="2 5" id="KW-0812">Transmembrane</keyword>
<feature type="transmembrane region" description="Helical" evidence="5">
    <location>
        <begin position="310"/>
        <end position="331"/>
    </location>
</feature>
<keyword evidence="3 5" id="KW-1133">Transmembrane helix</keyword>
<protein>
    <recommendedName>
        <fullName evidence="6">Major facilitator superfamily (MFS) profile domain-containing protein</fullName>
    </recommendedName>
</protein>
<feature type="transmembrane region" description="Helical" evidence="5">
    <location>
        <begin position="239"/>
        <end position="260"/>
    </location>
</feature>